<evidence type="ECO:0008006" key="3">
    <source>
        <dbReference type="Google" id="ProtNLM"/>
    </source>
</evidence>
<evidence type="ECO:0000313" key="1">
    <source>
        <dbReference type="EMBL" id="CAF4388112.1"/>
    </source>
</evidence>
<dbReference type="Proteomes" id="UP000663874">
    <property type="component" value="Unassembled WGS sequence"/>
</dbReference>
<comment type="caution">
    <text evidence="1">The sequence shown here is derived from an EMBL/GenBank/DDBJ whole genome shotgun (WGS) entry which is preliminary data.</text>
</comment>
<proteinExistence type="predicted"/>
<name>A0A820NG42_9BILA</name>
<reference evidence="1" key="1">
    <citation type="submission" date="2021-02" db="EMBL/GenBank/DDBJ databases">
        <authorList>
            <person name="Nowell W R."/>
        </authorList>
    </citation>
    <scope>NUCLEOTIDE SEQUENCE</scope>
</reference>
<accession>A0A820NG42</accession>
<dbReference type="PANTHER" id="PTHR28634">
    <property type="entry name" value="ZINC FINGER B-BOX DOMAIN-CONTAINING PROTEIN 1"/>
    <property type="match status" value="1"/>
</dbReference>
<dbReference type="InterPro" id="IPR037688">
    <property type="entry name" value="ZBBX"/>
</dbReference>
<dbReference type="EMBL" id="CAJOBE010061651">
    <property type="protein sequence ID" value="CAF4388112.1"/>
    <property type="molecule type" value="Genomic_DNA"/>
</dbReference>
<evidence type="ECO:0000313" key="2">
    <source>
        <dbReference type="Proteomes" id="UP000663874"/>
    </source>
</evidence>
<feature type="non-terminal residue" evidence="1">
    <location>
        <position position="1"/>
    </location>
</feature>
<dbReference type="PANTHER" id="PTHR28634:SF1">
    <property type="entry name" value="ZINC FINGER B-BOX DOMAIN-CONTAINING PROTEIN 1"/>
    <property type="match status" value="1"/>
</dbReference>
<dbReference type="AlphaFoldDB" id="A0A820NG42"/>
<organism evidence="1 2">
    <name type="scientific">Rotaria sordida</name>
    <dbReference type="NCBI Taxonomy" id="392033"/>
    <lineage>
        <taxon>Eukaryota</taxon>
        <taxon>Metazoa</taxon>
        <taxon>Spiralia</taxon>
        <taxon>Gnathifera</taxon>
        <taxon>Rotifera</taxon>
        <taxon>Eurotatoria</taxon>
        <taxon>Bdelloidea</taxon>
        <taxon>Philodinida</taxon>
        <taxon>Philodinidae</taxon>
        <taxon>Rotaria</taxon>
    </lineage>
</organism>
<sequence length="45" mass="5084">KCLECAESYCAACFAHFHLRGALQRHRCVSLNESRPATPQKKKPP</sequence>
<gene>
    <name evidence="1" type="ORF">FNK824_LOCUS43529</name>
</gene>
<protein>
    <recommendedName>
        <fullName evidence="3">B box-type domain-containing protein</fullName>
    </recommendedName>
</protein>